<dbReference type="EMBL" id="CAFZ01001877">
    <property type="protein sequence ID" value="CCA77916.1"/>
    <property type="molecule type" value="Genomic_DNA"/>
</dbReference>
<dbReference type="OrthoDB" id="3205513at2759"/>
<proteinExistence type="predicted"/>
<organism evidence="2 3">
    <name type="scientific">Serendipita indica (strain DSM 11827)</name>
    <name type="common">Root endophyte fungus</name>
    <name type="synonym">Piriformospora indica</name>
    <dbReference type="NCBI Taxonomy" id="1109443"/>
    <lineage>
        <taxon>Eukaryota</taxon>
        <taxon>Fungi</taxon>
        <taxon>Dikarya</taxon>
        <taxon>Basidiomycota</taxon>
        <taxon>Agaricomycotina</taxon>
        <taxon>Agaricomycetes</taxon>
        <taxon>Sebacinales</taxon>
        <taxon>Serendipitaceae</taxon>
        <taxon>Serendipita</taxon>
    </lineage>
</organism>
<gene>
    <name evidence="2" type="ORF">PIIN_08739</name>
</gene>
<feature type="region of interest" description="Disordered" evidence="1">
    <location>
        <begin position="89"/>
        <end position="120"/>
    </location>
</feature>
<keyword evidence="3" id="KW-1185">Reference proteome</keyword>
<evidence type="ECO:0000256" key="1">
    <source>
        <dbReference type="SAM" id="MobiDB-lite"/>
    </source>
</evidence>
<evidence type="ECO:0000313" key="3">
    <source>
        <dbReference type="Proteomes" id="UP000007148"/>
    </source>
</evidence>
<comment type="caution">
    <text evidence="2">The sequence shown here is derived from an EMBL/GenBank/DDBJ whole genome shotgun (WGS) entry which is preliminary data.</text>
</comment>
<dbReference type="Proteomes" id="UP000007148">
    <property type="component" value="Unassembled WGS sequence"/>
</dbReference>
<dbReference type="AlphaFoldDB" id="G4U2V7"/>
<reference evidence="2 3" key="1">
    <citation type="journal article" date="2011" name="PLoS Pathog.">
        <title>Endophytic Life Strategies Decoded by Genome and Transcriptome Analyses of the Mutualistic Root Symbiont Piriformospora indica.</title>
        <authorList>
            <person name="Zuccaro A."/>
            <person name="Lahrmann U."/>
            <person name="Guldener U."/>
            <person name="Langen G."/>
            <person name="Pfiffi S."/>
            <person name="Biedenkopf D."/>
            <person name="Wong P."/>
            <person name="Samans B."/>
            <person name="Grimm C."/>
            <person name="Basiewicz M."/>
            <person name="Murat C."/>
            <person name="Martin F."/>
            <person name="Kogel K.H."/>
        </authorList>
    </citation>
    <scope>NUCLEOTIDE SEQUENCE [LARGE SCALE GENOMIC DNA]</scope>
    <source>
        <strain evidence="2 3">DSM 11827</strain>
    </source>
</reference>
<name>G4U2V7_SERID</name>
<sequence length="214" mass="23939">MDYPTFGGDDRKIQLCVQSLDRKGELSKYDCHRVVVNRAPKRHRSVTAMNFFSQPVTTADPVPPVPPVPAPVAAKRPAPRFLEVFAPMNVTDEPGLSSSPTSTPSTSRTSLPATPASPRRELDHIVPNSYFALVPAKRLPRNPTTMVFTPEEDRHPAATRQLADEREEGYWQEDDEPSVPVHGLQDTVRSDRSYEWTMRKEPASLMMDGTFGRV</sequence>
<dbReference type="HOGENOM" id="CLU_1289387_0_0_1"/>
<evidence type="ECO:0000313" key="2">
    <source>
        <dbReference type="EMBL" id="CCA77916.1"/>
    </source>
</evidence>
<accession>G4U2V7</accession>
<protein>
    <submittedName>
        <fullName evidence="2">Uncharacterized protein</fullName>
    </submittedName>
</protein>
<feature type="compositionally biased region" description="Low complexity" evidence="1">
    <location>
        <begin position="96"/>
        <end position="117"/>
    </location>
</feature>
<dbReference type="InParanoid" id="G4U2V7"/>